<evidence type="ECO:0000259" key="2">
    <source>
        <dbReference type="Pfam" id="PF14309"/>
    </source>
</evidence>
<evidence type="ECO:0000313" key="3">
    <source>
        <dbReference type="EMBL" id="KAK6158204.1"/>
    </source>
</evidence>
<name>A0ABR0XG94_REHGL</name>
<evidence type="ECO:0000256" key="1">
    <source>
        <dbReference type="SAM" id="MobiDB-lite"/>
    </source>
</evidence>
<reference evidence="3 4" key="1">
    <citation type="journal article" date="2021" name="Comput. Struct. Biotechnol. J.">
        <title>De novo genome assembly of the potent medicinal plant Rehmannia glutinosa using nanopore technology.</title>
        <authorList>
            <person name="Ma L."/>
            <person name="Dong C."/>
            <person name="Song C."/>
            <person name="Wang X."/>
            <person name="Zheng X."/>
            <person name="Niu Y."/>
            <person name="Chen S."/>
            <person name="Feng W."/>
        </authorList>
    </citation>
    <scope>NUCLEOTIDE SEQUENCE [LARGE SCALE GENOMIC DNA]</scope>
    <source>
        <strain evidence="3">DH-2019</strain>
    </source>
</reference>
<comment type="caution">
    <text evidence="3">The sequence shown here is derived from an EMBL/GenBank/DDBJ whole genome shotgun (WGS) entry which is preliminary data.</text>
</comment>
<proteinExistence type="predicted"/>
<accession>A0ABR0XG94</accession>
<feature type="compositionally biased region" description="Basic and acidic residues" evidence="1">
    <location>
        <begin position="14"/>
        <end position="25"/>
    </location>
</feature>
<dbReference type="InterPro" id="IPR025486">
    <property type="entry name" value="DUF4378"/>
</dbReference>
<dbReference type="PANTHER" id="PTHR47212:SF4">
    <property type="entry name" value="ADHESIN-LIKE PROTEIN, PUTATIVE (DUF3741)-RELATED"/>
    <property type="match status" value="1"/>
</dbReference>
<keyword evidence="4" id="KW-1185">Reference proteome</keyword>
<evidence type="ECO:0000313" key="4">
    <source>
        <dbReference type="Proteomes" id="UP001318860"/>
    </source>
</evidence>
<dbReference type="Proteomes" id="UP001318860">
    <property type="component" value="Unassembled WGS sequence"/>
</dbReference>
<feature type="domain" description="DUF4378" evidence="2">
    <location>
        <begin position="282"/>
        <end position="424"/>
    </location>
</feature>
<dbReference type="Pfam" id="PF14309">
    <property type="entry name" value="DUF4378"/>
    <property type="match status" value="1"/>
</dbReference>
<protein>
    <recommendedName>
        <fullName evidence="2">DUF4378 domain-containing protein</fullName>
    </recommendedName>
</protein>
<gene>
    <name evidence="3" type="ORF">DH2020_005518</name>
</gene>
<dbReference type="PANTHER" id="PTHR47212">
    <property type="entry name" value="ADHESIN-LIKE PROTEIN, PUTATIVE (DUF3741)-RELATED"/>
    <property type="match status" value="1"/>
</dbReference>
<feature type="region of interest" description="Disordered" evidence="1">
    <location>
        <begin position="1"/>
        <end position="25"/>
    </location>
</feature>
<sequence length="600" mass="67837">MVGTSDKLVKTKGKLCDERDPKSRRGSDIACLTETDAKIRRVSSVRFSNKQEFDVILEAKKHLSARFKNLNGVETVTSEKTLKTLGRILSSPEHDFWPVSPRRDGQRISDSAQMRFSPYNTSHRVTESSSKISNGRERACLSPLSSNTEVTSCDDTDISATNDMKSNGEPKIVEMDRIIRPQLHTSEVPNEINSIDNSFSENEALSSTVDEFPSTPLSIDQLDGADSIKNQEEHRSPFLSSSHFTQKMLTVHQASRQTDGQKLKPLRLVFEECIQEQDHLSQYVHSVLQASCLNWDQLSRIKFPPEELLDASLFDEVEFLLIDCYFDPKLLFDRINEVLLEIYRFHFCSPPWPAFAKPKIGSMPLAELVLDEIMTEADFYLLPRTEKRTLDQLVSKDVADCRSWLDVRLDTERIVTEISEDFVEESILDILVILLEFPPPLMADFSSCPPESQTPKLGSYANVTASNSNRSNLPFDPKKVVPVGTHQVIDGKQVLGFSTSENDRLAASWKLTLIGKFSFAIPHPKGIDSGFSALNLKGPFSWSFANPSHIIIKLQLEEDFNKLWMGTLWYAASSGLPNKDPVLDYLWHEFVLNRLIEGEN</sequence>
<dbReference type="EMBL" id="JABTTQ020000004">
    <property type="protein sequence ID" value="KAK6158204.1"/>
    <property type="molecule type" value="Genomic_DNA"/>
</dbReference>
<organism evidence="3 4">
    <name type="scientific">Rehmannia glutinosa</name>
    <name type="common">Chinese foxglove</name>
    <dbReference type="NCBI Taxonomy" id="99300"/>
    <lineage>
        <taxon>Eukaryota</taxon>
        <taxon>Viridiplantae</taxon>
        <taxon>Streptophyta</taxon>
        <taxon>Embryophyta</taxon>
        <taxon>Tracheophyta</taxon>
        <taxon>Spermatophyta</taxon>
        <taxon>Magnoliopsida</taxon>
        <taxon>eudicotyledons</taxon>
        <taxon>Gunneridae</taxon>
        <taxon>Pentapetalae</taxon>
        <taxon>asterids</taxon>
        <taxon>lamiids</taxon>
        <taxon>Lamiales</taxon>
        <taxon>Orobanchaceae</taxon>
        <taxon>Rehmannieae</taxon>
        <taxon>Rehmannia</taxon>
    </lineage>
</organism>